<dbReference type="OrthoDB" id="4078873at2759"/>
<feature type="transmembrane region" description="Helical" evidence="8">
    <location>
        <begin position="479"/>
        <end position="504"/>
    </location>
</feature>
<feature type="transmembrane region" description="Helical" evidence="8">
    <location>
        <begin position="106"/>
        <end position="126"/>
    </location>
</feature>
<gene>
    <name evidence="9" type="ORF">L228DRAFT_254611</name>
</gene>
<dbReference type="InterPro" id="IPR011701">
    <property type="entry name" value="MFS"/>
</dbReference>
<dbReference type="FunFam" id="1.20.1250.20:FF:000284">
    <property type="entry name" value="Siderophore iron transporter mirB"/>
    <property type="match status" value="1"/>
</dbReference>
<accession>A0A164Z9Z9</accession>
<evidence type="ECO:0000256" key="8">
    <source>
        <dbReference type="SAM" id="Phobius"/>
    </source>
</evidence>
<organism evidence="9 10">
    <name type="scientific">Xylona heveae (strain CBS 132557 / TC161)</name>
    <dbReference type="NCBI Taxonomy" id="1328760"/>
    <lineage>
        <taxon>Eukaryota</taxon>
        <taxon>Fungi</taxon>
        <taxon>Dikarya</taxon>
        <taxon>Ascomycota</taxon>
        <taxon>Pezizomycotina</taxon>
        <taxon>Xylonomycetes</taxon>
        <taxon>Xylonales</taxon>
        <taxon>Xylonaceae</taxon>
        <taxon>Xylona</taxon>
    </lineage>
</organism>
<name>A0A164Z9Z9_XYLHT</name>
<feature type="region of interest" description="Disordered" evidence="7">
    <location>
        <begin position="1"/>
        <end position="49"/>
    </location>
</feature>
<keyword evidence="4 8" id="KW-0812">Transmembrane</keyword>
<dbReference type="AlphaFoldDB" id="A0A164Z9Z9"/>
<dbReference type="FunCoup" id="A0A164Z9Z9">
    <property type="interactions" value="50"/>
</dbReference>
<dbReference type="SUPFAM" id="SSF103473">
    <property type="entry name" value="MFS general substrate transporter"/>
    <property type="match status" value="1"/>
</dbReference>
<feature type="transmembrane region" description="Helical" evidence="8">
    <location>
        <begin position="315"/>
        <end position="332"/>
    </location>
</feature>
<evidence type="ECO:0000313" key="9">
    <source>
        <dbReference type="EMBL" id="KZF18858.1"/>
    </source>
</evidence>
<keyword evidence="10" id="KW-1185">Reference proteome</keyword>
<dbReference type="PANTHER" id="PTHR23501:SF55">
    <property type="entry name" value="SIDEROPHORE IRON TRANSPORTER, PUTATIVE (AFU_ORTHOLOGUE AFUA_3G03440)-RELATED"/>
    <property type="match status" value="1"/>
</dbReference>
<dbReference type="GeneID" id="28898978"/>
<proteinExistence type="inferred from homology"/>
<dbReference type="GO" id="GO:0022857">
    <property type="term" value="F:transmembrane transporter activity"/>
    <property type="evidence" value="ECO:0007669"/>
    <property type="project" value="InterPro"/>
</dbReference>
<dbReference type="Pfam" id="PF07690">
    <property type="entry name" value="MFS_1"/>
    <property type="match status" value="1"/>
</dbReference>
<evidence type="ECO:0000256" key="4">
    <source>
        <dbReference type="ARBA" id="ARBA00022692"/>
    </source>
</evidence>
<dbReference type="InParanoid" id="A0A164Z9Z9"/>
<reference evidence="9 10" key="1">
    <citation type="journal article" date="2016" name="Fungal Biol.">
        <title>The genome of Xylona heveae provides a window into fungal endophytism.</title>
        <authorList>
            <person name="Gazis R."/>
            <person name="Kuo A."/>
            <person name="Riley R."/>
            <person name="LaButti K."/>
            <person name="Lipzen A."/>
            <person name="Lin J."/>
            <person name="Amirebrahimi M."/>
            <person name="Hesse C.N."/>
            <person name="Spatafora J.W."/>
            <person name="Henrissat B."/>
            <person name="Hainaut M."/>
            <person name="Grigoriev I.V."/>
            <person name="Hibbett D.S."/>
        </authorList>
    </citation>
    <scope>NUCLEOTIDE SEQUENCE [LARGE SCALE GENOMIC DNA]</scope>
    <source>
        <strain evidence="9 10">TC161</strain>
    </source>
</reference>
<feature type="transmembrane region" description="Helical" evidence="8">
    <location>
        <begin position="444"/>
        <end position="464"/>
    </location>
</feature>
<comment type="similarity">
    <text evidence="2">Belongs to the major facilitator superfamily.</text>
</comment>
<evidence type="ECO:0000256" key="1">
    <source>
        <dbReference type="ARBA" id="ARBA00004141"/>
    </source>
</evidence>
<evidence type="ECO:0000256" key="7">
    <source>
        <dbReference type="SAM" id="MobiDB-lite"/>
    </source>
</evidence>
<dbReference type="Gene3D" id="1.20.1250.20">
    <property type="entry name" value="MFS general substrate transporter like domains"/>
    <property type="match status" value="2"/>
</dbReference>
<comment type="subcellular location">
    <subcellularLocation>
        <location evidence="1">Membrane</location>
        <topology evidence="1">Multi-pass membrane protein</topology>
    </subcellularLocation>
</comment>
<feature type="transmembrane region" description="Helical" evidence="8">
    <location>
        <begin position="558"/>
        <end position="576"/>
    </location>
</feature>
<feature type="transmembrane region" description="Helical" evidence="8">
    <location>
        <begin position="230"/>
        <end position="252"/>
    </location>
</feature>
<feature type="transmembrane region" description="Helical" evidence="8">
    <location>
        <begin position="352"/>
        <end position="369"/>
    </location>
</feature>
<dbReference type="STRING" id="1328760.A0A164Z9Z9"/>
<dbReference type="RefSeq" id="XP_018184413.1">
    <property type="nucleotide sequence ID" value="XM_018333841.1"/>
</dbReference>
<evidence type="ECO:0000256" key="2">
    <source>
        <dbReference type="ARBA" id="ARBA00008335"/>
    </source>
</evidence>
<keyword evidence="5 8" id="KW-1133">Transmembrane helix</keyword>
<feature type="transmembrane region" description="Helical" evidence="8">
    <location>
        <begin position="283"/>
        <end position="303"/>
    </location>
</feature>
<feature type="transmembrane region" description="Helical" evidence="8">
    <location>
        <begin position="390"/>
        <end position="412"/>
    </location>
</feature>
<dbReference type="EMBL" id="KV407469">
    <property type="protein sequence ID" value="KZF18858.1"/>
    <property type="molecule type" value="Genomic_DNA"/>
</dbReference>
<keyword evidence="6 8" id="KW-0472">Membrane</keyword>
<evidence type="ECO:0000256" key="3">
    <source>
        <dbReference type="ARBA" id="ARBA00022448"/>
    </source>
</evidence>
<dbReference type="InterPro" id="IPR036259">
    <property type="entry name" value="MFS_trans_sf"/>
</dbReference>
<evidence type="ECO:0000313" key="10">
    <source>
        <dbReference type="Proteomes" id="UP000076632"/>
    </source>
</evidence>
<protein>
    <submittedName>
        <fullName evidence="9">MFS general substrate transporter</fullName>
    </submittedName>
</protein>
<sequence length="592" mass="65555">MRFQPPRFISRPRANDAAVHQQEQEDLEKKNAPEVSSAAASELNHPVPEEEGVQRIEALTSSWTWRELILTYLAIYLFFFIHDLQQSIVGTCAPYIASALGDHHSLVAAIQIAALIIGGVVSFPIARVLDIWGRLPGFVMLFILTEVGMIMMAGALTIQTYAAAQVFYWIGQNGTSLSLQVFLADTSTLKNRAIVYAFTTSPYIMTQFVGPLAATNFLTKYGPSGIRWGYGTFCIVYPFAAAPVIGTLWYHMRQTEKKGLMPKRESGRTWMESVKHYVIEFDVVGMILICAGFVLFLLPFSLAGDEAGKWNNGSIIAMIVVGGCLLIIFPFYEKFFAPHMLLPWELLKNRNVWSTCIVAGTLFVSFYCWDAYFYSYLQVVFQQTIQNASYISSTYTVGSCFVAFIVGALIHVSNYFKWIALFAIPLQILGTGLMIHFRQPDQHIGYVVMCQIFIAFSGGAMSLLDEISVMAGTSHDKVAIVLALLNVATQVGGAIGLSISGAIWTNSMPEALMKFLPADAQKDFASIYGSITTQLSYPMGSPVRVAIIKSYALAQRRMTIAATCVLVLALFGVLMWRNINISRVHQTKGTVF</sequence>
<dbReference type="GO" id="GO:0005886">
    <property type="term" value="C:plasma membrane"/>
    <property type="evidence" value="ECO:0007669"/>
    <property type="project" value="TreeGrafter"/>
</dbReference>
<dbReference type="Proteomes" id="UP000076632">
    <property type="component" value="Unassembled WGS sequence"/>
</dbReference>
<keyword evidence="3" id="KW-0813">Transport</keyword>
<dbReference type="PANTHER" id="PTHR23501">
    <property type="entry name" value="MAJOR FACILITATOR SUPERFAMILY"/>
    <property type="match status" value="1"/>
</dbReference>
<feature type="transmembrane region" description="Helical" evidence="8">
    <location>
        <begin position="418"/>
        <end position="437"/>
    </location>
</feature>
<feature type="transmembrane region" description="Helical" evidence="8">
    <location>
        <begin position="193"/>
        <end position="218"/>
    </location>
</feature>
<feature type="transmembrane region" description="Helical" evidence="8">
    <location>
        <begin position="138"/>
        <end position="158"/>
    </location>
</feature>
<evidence type="ECO:0000256" key="6">
    <source>
        <dbReference type="ARBA" id="ARBA00023136"/>
    </source>
</evidence>
<evidence type="ECO:0000256" key="5">
    <source>
        <dbReference type="ARBA" id="ARBA00022989"/>
    </source>
</evidence>